<feature type="domain" description="ATP-grasp" evidence="2">
    <location>
        <begin position="111"/>
        <end position="291"/>
    </location>
</feature>
<keyword evidence="1" id="KW-0067">ATP-binding</keyword>
<keyword evidence="1" id="KW-0547">Nucleotide-binding</keyword>
<dbReference type="SUPFAM" id="SSF56059">
    <property type="entry name" value="Glutathione synthetase ATP-binding domain-like"/>
    <property type="match status" value="1"/>
</dbReference>
<evidence type="ECO:0000313" key="3">
    <source>
        <dbReference type="EMBL" id="MDG4696230.1"/>
    </source>
</evidence>
<dbReference type="RefSeq" id="WP_210814609.1">
    <property type="nucleotide sequence ID" value="NZ_JARRYG010000007.1"/>
</dbReference>
<comment type="caution">
    <text evidence="3">The sequence shown here is derived from an EMBL/GenBank/DDBJ whole genome shotgun (WGS) entry which is preliminary data.</text>
</comment>
<organism evidence="3 4">
    <name type="scientific">Providencia huashanensis</name>
    <dbReference type="NCBI Taxonomy" id="3037798"/>
    <lineage>
        <taxon>Bacteria</taxon>
        <taxon>Pseudomonadati</taxon>
        <taxon>Pseudomonadota</taxon>
        <taxon>Gammaproteobacteria</taxon>
        <taxon>Enterobacterales</taxon>
        <taxon>Morganellaceae</taxon>
        <taxon>Providencia</taxon>
    </lineage>
</organism>
<dbReference type="Gene3D" id="3.30.470.20">
    <property type="entry name" value="ATP-grasp fold, B domain"/>
    <property type="match status" value="1"/>
</dbReference>
<gene>
    <name evidence="3" type="ORF">P7V44_08260</name>
</gene>
<dbReference type="InterPro" id="IPR048764">
    <property type="entry name" value="PylC_N"/>
</dbReference>
<dbReference type="InterPro" id="IPR011761">
    <property type="entry name" value="ATP-grasp"/>
</dbReference>
<protein>
    <submittedName>
        <fullName evidence="3">ATP-grasp domain-containing protein</fullName>
    </submittedName>
</protein>
<proteinExistence type="predicted"/>
<dbReference type="Pfam" id="PF02655">
    <property type="entry name" value="ATP-grasp_3"/>
    <property type="match status" value="1"/>
</dbReference>
<dbReference type="Gene3D" id="3.30.1490.20">
    <property type="entry name" value="ATP-grasp fold, A domain"/>
    <property type="match status" value="1"/>
</dbReference>
<dbReference type="Gene3D" id="3.40.50.20">
    <property type="match status" value="1"/>
</dbReference>
<name>A0AA42K2A3_9GAMM</name>
<dbReference type="GO" id="GO:0005524">
    <property type="term" value="F:ATP binding"/>
    <property type="evidence" value="ECO:0007669"/>
    <property type="project" value="UniProtKB-UniRule"/>
</dbReference>
<dbReference type="AlphaFoldDB" id="A0AA42K2A3"/>
<evidence type="ECO:0000313" key="4">
    <source>
        <dbReference type="Proteomes" id="UP001156701"/>
    </source>
</evidence>
<dbReference type="PROSITE" id="PS50975">
    <property type="entry name" value="ATP_GRASP"/>
    <property type="match status" value="1"/>
</dbReference>
<dbReference type="InterPro" id="IPR003806">
    <property type="entry name" value="ATP-grasp_PylC-type"/>
</dbReference>
<dbReference type="InterPro" id="IPR013815">
    <property type="entry name" value="ATP_grasp_subdomain_1"/>
</dbReference>
<dbReference type="EMBL" id="JARRYG010000007">
    <property type="protein sequence ID" value="MDG4696230.1"/>
    <property type="molecule type" value="Genomic_DNA"/>
</dbReference>
<evidence type="ECO:0000256" key="1">
    <source>
        <dbReference type="PROSITE-ProRule" id="PRU00409"/>
    </source>
</evidence>
<dbReference type="GO" id="GO:0003824">
    <property type="term" value="F:catalytic activity"/>
    <property type="evidence" value="ECO:0007669"/>
    <property type="project" value="UniProtKB-ARBA"/>
</dbReference>
<sequence>MKMQRTLLFPNVGRRVELVSRFKEYAKNNDIQLNIIGTDLNNDAPALYFCDKIYQLPKQRDEKLVELFNDIIRTHNVDTVICTIDPDLEFFSENRHTFNKNEKLDLMLSHQDIIRASSDKNLTEQLFRDAKINTPQVLATSDTFPLFAKPAKGSGSFGAKLIQNKEELETYQQEYSLYNPIYQQYISGKEYTIDCFVTKNNEIYISPRERVKVRGGEVTVSKTVKHHLLIQESKKLLSNSKFYGPITLQAIVSDEDNKAYFIEVNPRFGGGSILSIEAGLNSISYILDDTNSVSNIKENIKMLRYDMSVFIDENE</sequence>
<dbReference type="Proteomes" id="UP001156701">
    <property type="component" value="Unassembled WGS sequence"/>
</dbReference>
<dbReference type="GO" id="GO:0046872">
    <property type="term" value="F:metal ion binding"/>
    <property type="evidence" value="ECO:0007669"/>
    <property type="project" value="InterPro"/>
</dbReference>
<accession>A0AA42K2A3</accession>
<dbReference type="Pfam" id="PF21360">
    <property type="entry name" value="PylC-like_N"/>
    <property type="match status" value="1"/>
</dbReference>
<evidence type="ECO:0000259" key="2">
    <source>
        <dbReference type="PROSITE" id="PS50975"/>
    </source>
</evidence>
<reference evidence="3" key="1">
    <citation type="submission" date="2023-03" db="EMBL/GenBank/DDBJ databases">
        <title>a new species belonging to Providencia genus.</title>
        <authorList>
            <person name="Yang W."/>
            <person name="Hu F."/>
            <person name="Shen S."/>
            <person name="Ding L."/>
            <person name="Yin D."/>
        </authorList>
    </citation>
    <scope>NUCLEOTIDE SEQUENCE</scope>
    <source>
        <strain evidence="3">CRE-3FA-0001</strain>
    </source>
</reference>